<accession>W6JXW6</accession>
<keyword evidence="2" id="KW-1185">Reference proteome</keyword>
<gene>
    <name evidence="1" type="ORF">BN11_3560003</name>
</gene>
<organism evidence="1 2">
    <name type="scientific">Nostocoides australiense Ben110</name>
    <dbReference type="NCBI Taxonomy" id="1193182"/>
    <lineage>
        <taxon>Bacteria</taxon>
        <taxon>Bacillati</taxon>
        <taxon>Actinomycetota</taxon>
        <taxon>Actinomycetes</taxon>
        <taxon>Micrococcales</taxon>
        <taxon>Intrasporangiaceae</taxon>
        <taxon>Nostocoides</taxon>
    </lineage>
</organism>
<name>W6JXW6_9MICO</name>
<proteinExistence type="predicted"/>
<evidence type="ECO:0000313" key="2">
    <source>
        <dbReference type="Proteomes" id="UP000035763"/>
    </source>
</evidence>
<dbReference type="EMBL" id="CAJA01000286">
    <property type="protein sequence ID" value="CCH73937.1"/>
    <property type="molecule type" value="Genomic_DNA"/>
</dbReference>
<dbReference type="AlphaFoldDB" id="W6JXW6"/>
<comment type="caution">
    <text evidence="1">The sequence shown here is derived from an EMBL/GenBank/DDBJ whole genome shotgun (WGS) entry which is preliminary data.</text>
</comment>
<dbReference type="STRING" id="1193182.BN11_3560003"/>
<evidence type="ECO:0000313" key="1">
    <source>
        <dbReference type="EMBL" id="CCH73937.1"/>
    </source>
</evidence>
<reference evidence="1 2" key="1">
    <citation type="journal article" date="2013" name="ISME J.">
        <title>A metabolic model for members of the genus Tetrasphaera involved in enhanced biological phosphorus removal.</title>
        <authorList>
            <person name="Kristiansen R."/>
            <person name="Nguyen H.T.T."/>
            <person name="Saunders A.M."/>
            <person name="Nielsen J.L."/>
            <person name="Wimmer R."/>
            <person name="Le V.Q."/>
            <person name="McIlroy S.J."/>
            <person name="Petrovski S."/>
            <person name="Seviour R.J."/>
            <person name="Calteau A."/>
            <person name="Nielsen K.L."/>
            <person name="Nielsen P.H."/>
        </authorList>
    </citation>
    <scope>NUCLEOTIDE SEQUENCE [LARGE SCALE GENOMIC DNA]</scope>
    <source>
        <strain evidence="1 2">Ben110</strain>
    </source>
</reference>
<dbReference type="Proteomes" id="UP000035763">
    <property type="component" value="Unassembled WGS sequence"/>
</dbReference>
<protein>
    <submittedName>
        <fullName evidence="1">Uncharacterized protein</fullName>
    </submittedName>
</protein>
<sequence length="56" mass="5989">MAGAAYPRGLFPSEERPLAAGPWRDRLGLRAAAATADHQAQCKGAQIAYRHDRALG</sequence>